<sequence length="117" mass="13773">MSKKDNDMGLQETEEILRRLDVALYGVDLSKLSAQERKSVKESTHRRWELEAEAERRNPKPRPILSQAEELELRRFQMLEAKFEKVAKGRPLKELSNNDLEEQLKILQTIVKRSEVK</sequence>
<dbReference type="Proteomes" id="UP001220217">
    <property type="component" value="Chromosome"/>
</dbReference>
<accession>A0ABD7WU07</accession>
<protein>
    <submittedName>
        <fullName evidence="2">Uncharacterized protein</fullName>
    </submittedName>
</protein>
<organism evidence="2 3">
    <name type="scientific">Priestia aryabhattai</name>
    <name type="common">Bacillus aryabhattai</name>
    <dbReference type="NCBI Taxonomy" id="412384"/>
    <lineage>
        <taxon>Bacteria</taxon>
        <taxon>Bacillati</taxon>
        <taxon>Bacillota</taxon>
        <taxon>Bacilli</taxon>
        <taxon>Bacillales</taxon>
        <taxon>Bacillaceae</taxon>
        <taxon>Priestia</taxon>
    </lineage>
</organism>
<proteinExistence type="predicted"/>
<dbReference type="EMBL" id="CP118718">
    <property type="protein sequence ID" value="WEA43809.1"/>
    <property type="molecule type" value="Genomic_DNA"/>
</dbReference>
<feature type="region of interest" description="Disordered" evidence="1">
    <location>
        <begin position="35"/>
        <end position="65"/>
    </location>
</feature>
<reference evidence="2 3" key="1">
    <citation type="submission" date="2023-02" db="EMBL/GenBank/DDBJ databases">
        <title>Complete genome sequence of Priestia aryabhattai G5MAi6, a methanol-tolerant strain isolated from tap water in Hong Kong.</title>
        <authorList>
            <person name="Leung K.M."/>
            <person name="Lai G.K.K."/>
            <person name="Griffin S.D.J."/>
        </authorList>
    </citation>
    <scope>NUCLEOTIDE SEQUENCE [LARGE SCALE GENOMIC DNA]</scope>
    <source>
        <strain evidence="2 3">G5MAi6</strain>
    </source>
</reference>
<evidence type="ECO:0000313" key="3">
    <source>
        <dbReference type="Proteomes" id="UP001220217"/>
    </source>
</evidence>
<feature type="compositionally biased region" description="Basic and acidic residues" evidence="1">
    <location>
        <begin position="35"/>
        <end position="58"/>
    </location>
</feature>
<name>A0ABD7WU07_PRIAR</name>
<evidence type="ECO:0000256" key="1">
    <source>
        <dbReference type="SAM" id="MobiDB-lite"/>
    </source>
</evidence>
<dbReference type="RefSeq" id="WP_275036520.1">
    <property type="nucleotide sequence ID" value="NZ_CP118718.1"/>
</dbReference>
<evidence type="ECO:0000313" key="2">
    <source>
        <dbReference type="EMBL" id="WEA43809.1"/>
    </source>
</evidence>
<dbReference type="AlphaFoldDB" id="A0ABD7WU07"/>
<gene>
    <name evidence="2" type="ORF">PWO00_23740</name>
</gene>